<dbReference type="PROSITE" id="PS51257">
    <property type="entry name" value="PROKAR_LIPOPROTEIN"/>
    <property type="match status" value="1"/>
</dbReference>
<evidence type="ECO:0000259" key="2">
    <source>
        <dbReference type="SMART" id="SM00909"/>
    </source>
</evidence>
<reference evidence="3 4" key="1">
    <citation type="submission" date="2022-07" db="EMBL/GenBank/DDBJ databases">
        <title>Novel species in genus cellulomonas.</title>
        <authorList>
            <person name="Ye L."/>
        </authorList>
    </citation>
    <scope>NUCLEOTIDE SEQUENCE [LARGE SCALE GENOMIC DNA]</scope>
    <source>
        <strain evidence="4">zg-Y338</strain>
    </source>
</reference>
<evidence type="ECO:0000313" key="3">
    <source>
        <dbReference type="EMBL" id="UUI74470.1"/>
    </source>
</evidence>
<dbReference type="InterPro" id="IPR059026">
    <property type="entry name" value="LpqB_N"/>
</dbReference>
<proteinExistence type="predicted"/>
<dbReference type="InterPro" id="IPR018910">
    <property type="entry name" value="LpqB_C"/>
</dbReference>
<feature type="chain" id="PRO_5046525751" evidence="1">
    <location>
        <begin position="24"/>
        <end position="569"/>
    </location>
</feature>
<dbReference type="Pfam" id="PF25976">
    <property type="entry name" value="LpqB_N"/>
    <property type="match status" value="1"/>
</dbReference>
<protein>
    <submittedName>
        <fullName evidence="3">LpqB family beta-propeller domain-containing protein</fullName>
    </submittedName>
</protein>
<accession>A0ABY5KZ92</accession>
<gene>
    <name evidence="3" type="ORF">NP064_11765</name>
</gene>
<feature type="signal peptide" evidence="1">
    <location>
        <begin position="1"/>
        <end position="23"/>
    </location>
</feature>
<dbReference type="Pfam" id="PF10646">
    <property type="entry name" value="Germane"/>
    <property type="match status" value="1"/>
</dbReference>
<name>A0ABY5KZ92_9CELL</name>
<dbReference type="EMBL" id="CP101988">
    <property type="protein sequence ID" value="UUI74470.1"/>
    <property type="molecule type" value="Genomic_DNA"/>
</dbReference>
<keyword evidence="1" id="KW-0732">Signal</keyword>
<dbReference type="SMART" id="SM00909">
    <property type="entry name" value="Germane"/>
    <property type="match status" value="1"/>
</dbReference>
<evidence type="ECO:0000313" key="4">
    <source>
        <dbReference type="Proteomes" id="UP001316189"/>
    </source>
</evidence>
<dbReference type="RefSeq" id="WP_227569471.1">
    <property type="nucleotide sequence ID" value="NZ_CP101988.1"/>
</dbReference>
<organism evidence="3 4">
    <name type="scientific">Cellulomonas chengniuliangii</name>
    <dbReference type="NCBI Taxonomy" id="2968084"/>
    <lineage>
        <taxon>Bacteria</taxon>
        <taxon>Bacillati</taxon>
        <taxon>Actinomycetota</taxon>
        <taxon>Actinomycetes</taxon>
        <taxon>Micrococcales</taxon>
        <taxon>Cellulomonadaceae</taxon>
        <taxon>Cellulomonas</taxon>
    </lineage>
</organism>
<feature type="domain" description="GerMN" evidence="2">
    <location>
        <begin position="214"/>
        <end position="303"/>
    </location>
</feature>
<dbReference type="Proteomes" id="UP001316189">
    <property type="component" value="Chromosome"/>
</dbReference>
<dbReference type="Pfam" id="PF10647">
    <property type="entry name" value="Gmad1"/>
    <property type="match status" value="1"/>
</dbReference>
<keyword evidence="4" id="KW-1185">Reference proteome</keyword>
<dbReference type="InterPro" id="IPR019606">
    <property type="entry name" value="GerMN"/>
</dbReference>
<sequence>MTRRLSHRLRAAATAAMVVAALAACVAIPSHGPVAEGVVKINEPAPVTLLGYSPEQDATPVEIVQGFLNASAAGLSRETTADVATNFSVAREYLSGEVRTTWNPNEQVVVYPTASSPEVTELTESQVQVRVGVAARIDDRGIYEEGAPGSQQSLVFDLVRDSGGQWRISRLDNGVVLSEPNFGLVFRTATVYFLSADSSYLVPETRWFPVRNLATSLVRALIDGPSPWLRDAVRTAVPDGVRLDKLAVPVDEDGTAVVALSGAALGDTEERRLMLAQLEATLDVAQVNAVEVVAGGVPLAWEPADLTRGSLTSESALEVVQGDTLMTFRHGELEPAQGVGPLTGLDVTSTARNEEGTVRVASGRDSLRRASSGGLGEELAAGEGLTAPSVDRLGWVWTAVAGPDGSVLTAVRADGTRQPVRADWLAGRTVHELRVARDGTRVAVLSTGTDGFELGVAGIVRDRDGAPQQLGEPLSVGATLTSASRVVWVDESTLGVLGKTAAATATTVYLAPLAGQTRPLPALEGIDALAGGKGERLLYVTTSNGDLYVRSGASWARTATGVRAPSFPG</sequence>
<evidence type="ECO:0000256" key="1">
    <source>
        <dbReference type="SAM" id="SignalP"/>
    </source>
</evidence>